<proteinExistence type="predicted"/>
<gene>
    <name evidence="2" type="ORF">DPV69_09940</name>
</gene>
<dbReference type="SUPFAM" id="SSF56112">
    <property type="entry name" value="Protein kinase-like (PK-like)"/>
    <property type="match status" value="1"/>
</dbReference>
<dbReference type="PANTHER" id="PTHR21064">
    <property type="entry name" value="AMINOGLYCOSIDE PHOSPHOTRANSFERASE DOMAIN-CONTAINING PROTEIN-RELATED"/>
    <property type="match status" value="1"/>
</dbReference>
<dbReference type="InterPro" id="IPR000719">
    <property type="entry name" value="Prot_kinase_dom"/>
</dbReference>
<organism evidence="2 3">
    <name type="scientific">Pedobacter chitinilyticus</name>
    <dbReference type="NCBI Taxonomy" id="2233776"/>
    <lineage>
        <taxon>Bacteria</taxon>
        <taxon>Pseudomonadati</taxon>
        <taxon>Bacteroidota</taxon>
        <taxon>Sphingobacteriia</taxon>
        <taxon>Sphingobacteriales</taxon>
        <taxon>Sphingobacteriaceae</taxon>
        <taxon>Pedobacter</taxon>
    </lineage>
</organism>
<dbReference type="Proteomes" id="UP000284120">
    <property type="component" value="Unassembled WGS sequence"/>
</dbReference>
<dbReference type="RefSeq" id="WP_113647189.1">
    <property type="nucleotide sequence ID" value="NZ_QMHN01000002.1"/>
</dbReference>
<dbReference type="Pfam" id="PF01636">
    <property type="entry name" value="APH"/>
    <property type="match status" value="1"/>
</dbReference>
<dbReference type="OrthoDB" id="526037at2"/>
<protein>
    <submittedName>
        <fullName evidence="2">Aminoglycoside phosphotransferase family protein</fullName>
    </submittedName>
</protein>
<dbReference type="EMBL" id="SAYW01000002">
    <property type="protein sequence ID" value="RWU08677.1"/>
    <property type="molecule type" value="Genomic_DNA"/>
</dbReference>
<keyword evidence="2" id="KW-0808">Transferase</keyword>
<evidence type="ECO:0000313" key="3">
    <source>
        <dbReference type="Proteomes" id="UP000284120"/>
    </source>
</evidence>
<name>A0A443YXI1_9SPHI</name>
<dbReference type="GO" id="GO:0005524">
    <property type="term" value="F:ATP binding"/>
    <property type="evidence" value="ECO:0007669"/>
    <property type="project" value="InterPro"/>
</dbReference>
<dbReference type="Gene3D" id="3.30.200.20">
    <property type="entry name" value="Phosphorylase Kinase, domain 1"/>
    <property type="match status" value="1"/>
</dbReference>
<dbReference type="PROSITE" id="PS50011">
    <property type="entry name" value="PROTEIN_KINASE_DOM"/>
    <property type="match status" value="1"/>
</dbReference>
<accession>A0A443YXI1</accession>
<sequence length="359" mass="40901">MELTIDESILKSYGLNHQNIKIQQIGSGHINRTYLLIQTTGEQKKYVLQEINTHVFTNPEAVANNIKQIADFLAENFPDYLFPAPLAANDGSTMVAFNNAYWRLSPFVDHTIALDTLTAPQQAYQAAKQFGKLSRLLNDFDSSMLQETIVGFHDLHLRFDQFQTALAQSSQALRAQAAKEIETALGFKSILTEYQSLKDSLPNRVMHHDTKINNVLLAQHTYEGVCVIDLDTLMPGKFISDLGDMMRTYLCEFSENETDLSKITVRMDYFAAMIEGYLSEMGDILTDTEKKAILFSGKYIIYMQALRFLADFLNGSVYYPINYPLQNLDRTKNQFKLLIQLVKNEEELLELISNCLIKN</sequence>
<dbReference type="InterPro" id="IPR011009">
    <property type="entry name" value="Kinase-like_dom_sf"/>
</dbReference>
<dbReference type="AlphaFoldDB" id="A0A443YXI1"/>
<dbReference type="GO" id="GO:0004672">
    <property type="term" value="F:protein kinase activity"/>
    <property type="evidence" value="ECO:0007669"/>
    <property type="project" value="InterPro"/>
</dbReference>
<dbReference type="InterPro" id="IPR050249">
    <property type="entry name" value="Pseudomonas-type_ThrB"/>
</dbReference>
<evidence type="ECO:0000313" key="2">
    <source>
        <dbReference type="EMBL" id="RWU08677.1"/>
    </source>
</evidence>
<dbReference type="InterPro" id="IPR002575">
    <property type="entry name" value="Aminoglycoside_PTrfase"/>
</dbReference>
<evidence type="ECO:0000259" key="1">
    <source>
        <dbReference type="PROSITE" id="PS50011"/>
    </source>
</evidence>
<keyword evidence="3" id="KW-1185">Reference proteome</keyword>
<comment type="caution">
    <text evidence="2">The sequence shown here is derived from an EMBL/GenBank/DDBJ whole genome shotgun (WGS) entry which is preliminary data.</text>
</comment>
<feature type="domain" description="Protein kinase" evidence="1">
    <location>
        <begin position="19"/>
        <end position="359"/>
    </location>
</feature>
<dbReference type="Gene3D" id="3.90.1200.10">
    <property type="match status" value="1"/>
</dbReference>
<reference evidence="2 3" key="1">
    <citation type="submission" date="2018-06" db="EMBL/GenBank/DDBJ databases">
        <title>Pedobacter endophyticus sp. nov., an endophytic bacterium isolated from a leaf of Triticum aestivum.</title>
        <authorList>
            <person name="Zhang L."/>
        </authorList>
    </citation>
    <scope>NUCLEOTIDE SEQUENCE [LARGE SCALE GENOMIC DNA]</scope>
    <source>
        <strain evidence="2 3">CM134L-2</strain>
    </source>
</reference>